<feature type="domain" description="C2H2-type" evidence="12">
    <location>
        <begin position="480"/>
        <end position="507"/>
    </location>
</feature>
<dbReference type="PROSITE" id="PS00028">
    <property type="entry name" value="ZINC_FINGER_C2H2_1"/>
    <property type="match status" value="7"/>
</dbReference>
<reference evidence="14" key="1">
    <citation type="submission" date="2019-03" db="EMBL/GenBank/DDBJ databases">
        <authorList>
            <person name="Warren W.C."/>
            <person name="Johnson G.S."/>
        </authorList>
    </citation>
    <scope>NUCLEOTIDE SEQUENCE [LARGE SCALE GENOMIC DNA]</scope>
    <source>
        <strain evidence="14">Basenji</strain>
    </source>
</reference>
<evidence type="ECO:0000256" key="8">
    <source>
        <dbReference type="ARBA" id="ARBA00023163"/>
    </source>
</evidence>
<organism evidence="14 15">
    <name type="scientific">Canis lupus familiaris</name>
    <name type="common">Dog</name>
    <name type="synonym">Canis familiaris</name>
    <dbReference type="NCBI Taxonomy" id="9615"/>
    <lineage>
        <taxon>Eukaryota</taxon>
        <taxon>Metazoa</taxon>
        <taxon>Chordata</taxon>
        <taxon>Craniata</taxon>
        <taxon>Vertebrata</taxon>
        <taxon>Euteleostomi</taxon>
        <taxon>Mammalia</taxon>
        <taxon>Eutheria</taxon>
        <taxon>Laurasiatheria</taxon>
        <taxon>Carnivora</taxon>
        <taxon>Caniformia</taxon>
        <taxon>Canidae</taxon>
        <taxon>Canis</taxon>
    </lineage>
</organism>
<evidence type="ECO:0000256" key="3">
    <source>
        <dbReference type="ARBA" id="ARBA00022723"/>
    </source>
</evidence>
<dbReference type="InterPro" id="IPR001909">
    <property type="entry name" value="KRAB"/>
</dbReference>
<dbReference type="InterPro" id="IPR013087">
    <property type="entry name" value="Znf_C2H2_type"/>
</dbReference>
<evidence type="ECO:0000256" key="11">
    <source>
        <dbReference type="SAM" id="MobiDB-lite"/>
    </source>
</evidence>
<evidence type="ECO:0000256" key="10">
    <source>
        <dbReference type="PROSITE-ProRule" id="PRU00042"/>
    </source>
</evidence>
<keyword evidence="8" id="KW-0804">Transcription</keyword>
<evidence type="ECO:0008006" key="16">
    <source>
        <dbReference type="Google" id="ProtNLM"/>
    </source>
</evidence>
<dbReference type="GO" id="GO:0045892">
    <property type="term" value="P:negative regulation of DNA-templated transcription"/>
    <property type="evidence" value="ECO:0007669"/>
    <property type="project" value="UniProtKB-ARBA"/>
</dbReference>
<dbReference type="Proteomes" id="UP000694429">
    <property type="component" value="Chromosome 1"/>
</dbReference>
<dbReference type="FunFam" id="3.30.160.60:FF:000135">
    <property type="entry name" value="Zinc finger protein 358"/>
    <property type="match status" value="1"/>
</dbReference>
<evidence type="ECO:0000256" key="4">
    <source>
        <dbReference type="ARBA" id="ARBA00022737"/>
    </source>
</evidence>
<protein>
    <recommendedName>
        <fullName evidence="16">Zinc finger protein 154</fullName>
    </recommendedName>
</protein>
<dbReference type="PROSITE" id="PS50157">
    <property type="entry name" value="ZINC_FINGER_C2H2_2"/>
    <property type="match status" value="7"/>
</dbReference>
<keyword evidence="4" id="KW-0677">Repeat</keyword>
<dbReference type="Pfam" id="PF00096">
    <property type="entry name" value="zf-C2H2"/>
    <property type="match status" value="7"/>
</dbReference>
<feature type="domain" description="C2H2-type" evidence="12">
    <location>
        <begin position="508"/>
        <end position="535"/>
    </location>
</feature>
<dbReference type="FunFam" id="3.30.160.60:FF:000249">
    <property type="entry name" value="Zinc finger protein 154"/>
    <property type="match status" value="3"/>
</dbReference>
<keyword evidence="9" id="KW-0539">Nucleus</keyword>
<dbReference type="Gene3D" id="3.30.160.60">
    <property type="entry name" value="Classic Zinc Finger"/>
    <property type="match status" value="7"/>
</dbReference>
<dbReference type="Gene3D" id="6.10.140.140">
    <property type="match status" value="1"/>
</dbReference>
<keyword evidence="5 10" id="KW-0863">Zinc-finger</keyword>
<sequence>MRRQWCHGTQALGPGFSCQMGRSGGDGHRVDVGGKREMGSWERGFLWFHLSPSCQGRVTFEDVAVYFSWEEWGLLDEAQRCLYQDVMLENLALITSLGCRLGAEDEEVPEQRVSVQGVSQVRILKAVVSPQEAHPREVCGQDLRDILLSTEHQATLCGQNHYQIGACEKQWYFGANLQHQKQHTGEKCFRSSMGRASFVKDNEFCVSGKPFSCGEVVRDSLATSRLLQHQATHAREKSCRREPSTGHPLVEGKHNTTGEKARRTSLAHMHLFIPRETSLEKDALCAVNVVNLLAKATASVTTGECTLGKSLTSVGNVGSPSGRALASFNTGEFTLEQGLTSVLNVGNYLATSPTSLNIGEFTLGNGPYECSECGKSFSESSALLQHRSVHTGERPYECSECGKFFTYHSSLIKHQRVHSGSRPYECSECGKSFTQNSSLIEHRRVHSGERPYKCSECEKSFSQSSALLQHRRVHTGERPYECSECGKFFTYSSSLLKHQRVHTGSRPYECSECGKSFTQNSSLIKHRRIHTGERPYRCHECGKSFSHSSSLIKHGKVHTG</sequence>
<dbReference type="PANTHER" id="PTHR24393">
    <property type="entry name" value="ZINC FINGER PROTEIN"/>
    <property type="match status" value="1"/>
</dbReference>
<evidence type="ECO:0000313" key="15">
    <source>
        <dbReference type="Proteomes" id="UP000694429"/>
    </source>
</evidence>
<feature type="domain" description="KRAB" evidence="13">
    <location>
        <begin position="58"/>
        <end position="130"/>
    </location>
</feature>
<dbReference type="GO" id="GO:0008270">
    <property type="term" value="F:zinc ion binding"/>
    <property type="evidence" value="ECO:0007669"/>
    <property type="project" value="UniProtKB-KW"/>
</dbReference>
<dbReference type="CDD" id="cd07765">
    <property type="entry name" value="KRAB_A-box"/>
    <property type="match status" value="1"/>
</dbReference>
<dbReference type="InterPro" id="IPR036236">
    <property type="entry name" value="Znf_C2H2_sf"/>
</dbReference>
<comment type="similarity">
    <text evidence="2">Belongs to the krueppel C2H2-type zinc-finger protein family.</text>
</comment>
<feature type="domain" description="C2H2-type" evidence="12">
    <location>
        <begin position="536"/>
        <end position="560"/>
    </location>
</feature>
<evidence type="ECO:0000313" key="14">
    <source>
        <dbReference type="Ensembl" id="ENSCAFP00030003962.1"/>
    </source>
</evidence>
<dbReference type="AlphaFoldDB" id="A0A8C0M4K2"/>
<keyword evidence="6" id="KW-0862">Zinc</keyword>
<name>A0A8C0M4K2_CANLF</name>
<evidence type="ECO:0000256" key="7">
    <source>
        <dbReference type="ARBA" id="ARBA00023015"/>
    </source>
</evidence>
<dbReference type="PANTHER" id="PTHR24393:SF166">
    <property type="entry name" value="ZINC FINGER PROTEIN 771"/>
    <property type="match status" value="1"/>
</dbReference>
<keyword evidence="7" id="KW-0805">Transcription regulation</keyword>
<dbReference type="FunFam" id="3.30.160.60:FF:000642">
    <property type="entry name" value="Zinc finger with KRAB and SCAN domains 2"/>
    <property type="match status" value="1"/>
</dbReference>
<feature type="domain" description="C2H2-type" evidence="12">
    <location>
        <begin position="424"/>
        <end position="451"/>
    </location>
</feature>
<evidence type="ECO:0000256" key="6">
    <source>
        <dbReference type="ARBA" id="ARBA00022833"/>
    </source>
</evidence>
<reference evidence="14" key="2">
    <citation type="submission" date="2025-08" db="UniProtKB">
        <authorList>
            <consortium name="Ensembl"/>
        </authorList>
    </citation>
    <scope>IDENTIFICATION</scope>
</reference>
<dbReference type="SUPFAM" id="SSF109640">
    <property type="entry name" value="KRAB domain (Kruppel-associated box)"/>
    <property type="match status" value="1"/>
</dbReference>
<dbReference type="FunFam" id="3.30.160.60:FF:002352">
    <property type="entry name" value="Zinc finger protein 154"/>
    <property type="match status" value="2"/>
</dbReference>
<evidence type="ECO:0000256" key="1">
    <source>
        <dbReference type="ARBA" id="ARBA00004123"/>
    </source>
</evidence>
<dbReference type="Pfam" id="PF01352">
    <property type="entry name" value="KRAB"/>
    <property type="match status" value="1"/>
</dbReference>
<dbReference type="PROSITE" id="PS50805">
    <property type="entry name" value="KRAB"/>
    <property type="match status" value="1"/>
</dbReference>
<feature type="domain" description="C2H2-type" evidence="12">
    <location>
        <begin position="396"/>
        <end position="423"/>
    </location>
</feature>
<keyword evidence="3" id="KW-0479">Metal-binding</keyword>
<accession>A0A8C0M4K2</accession>
<dbReference type="SMART" id="SM00355">
    <property type="entry name" value="ZnF_C2H2"/>
    <property type="match status" value="7"/>
</dbReference>
<dbReference type="SUPFAM" id="SSF57667">
    <property type="entry name" value="beta-beta-alpha zinc fingers"/>
    <property type="match status" value="4"/>
</dbReference>
<evidence type="ECO:0000256" key="9">
    <source>
        <dbReference type="ARBA" id="ARBA00023242"/>
    </source>
</evidence>
<evidence type="ECO:0000256" key="2">
    <source>
        <dbReference type="ARBA" id="ARBA00006991"/>
    </source>
</evidence>
<dbReference type="InterPro" id="IPR036051">
    <property type="entry name" value="KRAB_dom_sf"/>
</dbReference>
<evidence type="ECO:0000259" key="12">
    <source>
        <dbReference type="PROSITE" id="PS50157"/>
    </source>
</evidence>
<comment type="subcellular location">
    <subcellularLocation>
        <location evidence="1">Nucleus</location>
    </subcellularLocation>
</comment>
<feature type="domain" description="C2H2-type" evidence="12">
    <location>
        <begin position="452"/>
        <end position="479"/>
    </location>
</feature>
<feature type="region of interest" description="Disordered" evidence="11">
    <location>
        <begin position="236"/>
        <end position="259"/>
    </location>
</feature>
<proteinExistence type="inferred from homology"/>
<evidence type="ECO:0000256" key="5">
    <source>
        <dbReference type="ARBA" id="ARBA00022771"/>
    </source>
</evidence>
<dbReference type="GO" id="GO:0005634">
    <property type="term" value="C:nucleus"/>
    <property type="evidence" value="ECO:0007669"/>
    <property type="project" value="UniProtKB-SubCell"/>
</dbReference>
<evidence type="ECO:0000259" key="13">
    <source>
        <dbReference type="PROSITE" id="PS50805"/>
    </source>
</evidence>
<dbReference type="SMART" id="SM00349">
    <property type="entry name" value="KRAB"/>
    <property type="match status" value="1"/>
</dbReference>
<feature type="domain" description="C2H2-type" evidence="12">
    <location>
        <begin position="368"/>
        <end position="395"/>
    </location>
</feature>
<dbReference type="Ensembl" id="ENSCAFT00030004468.1">
    <property type="protein sequence ID" value="ENSCAFP00030003962.1"/>
    <property type="gene ID" value="ENSCAFG00030002425.1"/>
</dbReference>